<dbReference type="InterPro" id="IPR002347">
    <property type="entry name" value="SDR_fam"/>
</dbReference>
<evidence type="ECO:0000256" key="2">
    <source>
        <dbReference type="ARBA" id="ARBA00022857"/>
    </source>
</evidence>
<dbReference type="Proteomes" id="UP000186955">
    <property type="component" value="Unassembled WGS sequence"/>
</dbReference>
<dbReference type="Pfam" id="PF00106">
    <property type="entry name" value="adh_short"/>
    <property type="match status" value="1"/>
</dbReference>
<evidence type="ECO:0000256" key="1">
    <source>
        <dbReference type="ARBA" id="ARBA00006484"/>
    </source>
</evidence>
<dbReference type="PANTHER" id="PTHR43544:SF7">
    <property type="entry name" value="NADB-LER2"/>
    <property type="match status" value="1"/>
</dbReference>
<dbReference type="SUPFAM" id="SSF51735">
    <property type="entry name" value="NAD(P)-binding Rossmann-fold domains"/>
    <property type="match status" value="1"/>
</dbReference>
<dbReference type="InterPro" id="IPR051468">
    <property type="entry name" value="Fungal_SecMetab_SDRs"/>
</dbReference>
<protein>
    <submittedName>
        <fullName evidence="4">Norsolorinic acid ketoreductase</fullName>
    </submittedName>
</protein>
<keyword evidence="5" id="KW-1185">Reference proteome</keyword>
<proteinExistence type="inferred from homology"/>
<keyword evidence="3" id="KW-0560">Oxidoreductase</keyword>
<dbReference type="GO" id="GO:0005737">
    <property type="term" value="C:cytoplasm"/>
    <property type="evidence" value="ECO:0007669"/>
    <property type="project" value="TreeGrafter"/>
</dbReference>
<evidence type="ECO:0000313" key="4">
    <source>
        <dbReference type="EMBL" id="OKP09542.1"/>
    </source>
</evidence>
<evidence type="ECO:0000256" key="3">
    <source>
        <dbReference type="ARBA" id="ARBA00023002"/>
    </source>
</evidence>
<accession>A0A1Q5UAP3</accession>
<comment type="caution">
    <text evidence="4">The sequence shown here is derived from an EMBL/GenBank/DDBJ whole genome shotgun (WGS) entry which is preliminary data.</text>
</comment>
<dbReference type="PANTHER" id="PTHR43544">
    <property type="entry name" value="SHORT-CHAIN DEHYDROGENASE/REDUCTASE"/>
    <property type="match status" value="1"/>
</dbReference>
<dbReference type="Gene3D" id="3.40.50.720">
    <property type="entry name" value="NAD(P)-binding Rossmann-like Domain"/>
    <property type="match status" value="1"/>
</dbReference>
<organism evidence="4 5">
    <name type="scientific">Penicillium subrubescens</name>
    <dbReference type="NCBI Taxonomy" id="1316194"/>
    <lineage>
        <taxon>Eukaryota</taxon>
        <taxon>Fungi</taxon>
        <taxon>Dikarya</taxon>
        <taxon>Ascomycota</taxon>
        <taxon>Pezizomycotina</taxon>
        <taxon>Eurotiomycetes</taxon>
        <taxon>Eurotiomycetidae</taxon>
        <taxon>Eurotiales</taxon>
        <taxon>Aspergillaceae</taxon>
        <taxon>Penicillium</taxon>
    </lineage>
</organism>
<comment type="similarity">
    <text evidence="1">Belongs to the short-chain dehydrogenases/reductases (SDR) family.</text>
</comment>
<evidence type="ECO:0000313" key="5">
    <source>
        <dbReference type="Proteomes" id="UP000186955"/>
    </source>
</evidence>
<reference evidence="4 5" key="1">
    <citation type="submission" date="2016-10" db="EMBL/GenBank/DDBJ databases">
        <title>Genome sequence of the ascomycete fungus Penicillium subrubescens.</title>
        <authorList>
            <person name="De Vries R.P."/>
            <person name="Peng M."/>
            <person name="Dilokpimol A."/>
            <person name="Hilden K."/>
            <person name="Makela M.R."/>
            <person name="Grigoriev I."/>
            <person name="Riley R."/>
            <person name="Granchi Z."/>
        </authorList>
    </citation>
    <scope>NUCLEOTIDE SEQUENCE [LARGE SCALE GENOMIC DNA]</scope>
    <source>
        <strain evidence="4 5">CBS 132785</strain>
    </source>
</reference>
<name>A0A1Q5UAP3_9EURO</name>
<dbReference type="AlphaFoldDB" id="A0A1Q5UAP3"/>
<dbReference type="GO" id="GO:0016491">
    <property type="term" value="F:oxidoreductase activity"/>
    <property type="evidence" value="ECO:0007669"/>
    <property type="project" value="UniProtKB-KW"/>
</dbReference>
<dbReference type="InterPro" id="IPR036291">
    <property type="entry name" value="NAD(P)-bd_dom_sf"/>
</dbReference>
<dbReference type="EMBL" id="MNBE01000503">
    <property type="protein sequence ID" value="OKP09542.1"/>
    <property type="molecule type" value="Genomic_DNA"/>
</dbReference>
<gene>
    <name evidence="4" type="ORF">PENSUB_5106</name>
</gene>
<sequence length="196" mass="21025">MGLVILVTGANRGIGRGLVAHYLAQPDTTVLGAVRDASSLNATELDELPKGEGSRLIVVSLSANNPMDATEAILEIQMQHLIGHIDIAVANAGICDHYGPVEEMTDSDVLSHFEVNTLGPLRLFRAISPLLRKASVPKFAYISTALASIHMIEQIPSLTAAYGMSKVAGNYLVKKIDAENKEFIALLIDPGHEEQE</sequence>
<keyword evidence="2" id="KW-0521">NADP</keyword>
<dbReference type="PRINTS" id="PR00081">
    <property type="entry name" value="GDHRDH"/>
</dbReference>